<evidence type="ECO:0000256" key="2">
    <source>
        <dbReference type="ARBA" id="ARBA00022692"/>
    </source>
</evidence>
<evidence type="ECO:0000256" key="1">
    <source>
        <dbReference type="ARBA" id="ARBA00004370"/>
    </source>
</evidence>
<protein>
    <recommendedName>
        <fullName evidence="10">Endoplasmic reticulum-Golgi intermediate compartment protein 3</fullName>
    </recommendedName>
</protein>
<organism evidence="8 9">
    <name type="scientific">Vanilla planifolia</name>
    <name type="common">Vanilla</name>
    <dbReference type="NCBI Taxonomy" id="51239"/>
    <lineage>
        <taxon>Eukaryota</taxon>
        <taxon>Viridiplantae</taxon>
        <taxon>Streptophyta</taxon>
        <taxon>Embryophyta</taxon>
        <taxon>Tracheophyta</taxon>
        <taxon>Spermatophyta</taxon>
        <taxon>Magnoliopsida</taxon>
        <taxon>Liliopsida</taxon>
        <taxon>Asparagales</taxon>
        <taxon>Orchidaceae</taxon>
        <taxon>Vanilloideae</taxon>
        <taxon>Vanilleae</taxon>
        <taxon>Vanilla</taxon>
    </lineage>
</organism>
<evidence type="ECO:0000259" key="7">
    <source>
        <dbReference type="Pfam" id="PF13850"/>
    </source>
</evidence>
<sequence length="444" mass="49718">MPSFKMGGEMEVESERNKHGWITGLCDTERGLGSQPLPMEILNKLKNLDAYPKVNEDFYNRTLSGGLITIASSVVIVLLFISEMRLYLFAATETKLIVDNSRGDRLHVNFDVTFPSLACSLVSVDAMDISGERHYDIRHDIVKKRLDYLGNVIESRQGDIGAQRLKDPCKSMEEGLSITRLIVALVMSDDHCCNSCNEVQEAYRKKGWAISSMELVDQCKREGYLQKIQEEQGEGCNIHGFVDVNKVAGNIHFAPGKSFHQSSFPFLDLFAFQAEHNISHKINKLSFGKEFPGVINPLMAALELLAMGAPCTMVVDVASKLSPDSGCAQWIQTRSSGMYQYFIKVVPTIYTDIRGHKIYSNQFSVTEHFREGNFYPKPPPGIFFIYDFSPIKVIFTEENKSLVHLLTSICAVLGGVFTVAGIFDSFVFHGHQAIKRKMQLGKQG</sequence>
<dbReference type="PANTHER" id="PTHR10984">
    <property type="entry name" value="ENDOPLASMIC RETICULUM-GOLGI INTERMEDIATE COMPARTMENT PROTEIN"/>
    <property type="match status" value="1"/>
</dbReference>
<feature type="transmembrane region" description="Helical" evidence="5">
    <location>
        <begin position="402"/>
        <end position="423"/>
    </location>
</feature>
<name>A0A835V3M8_VANPL</name>
<dbReference type="GO" id="GO:0030134">
    <property type="term" value="C:COPII-coated ER to Golgi transport vesicle"/>
    <property type="evidence" value="ECO:0007669"/>
    <property type="project" value="TreeGrafter"/>
</dbReference>
<dbReference type="InterPro" id="IPR012936">
    <property type="entry name" value="Erv_C"/>
</dbReference>
<dbReference type="PANTHER" id="PTHR10984:SF56">
    <property type="entry name" value="ENDOPLASMIC RETICULUM-GOLGI INTERMEDIATE COMPARTMENT PROTEIN 3-LIKE"/>
    <property type="match status" value="1"/>
</dbReference>
<gene>
    <name evidence="8" type="ORF">HPP92_010614</name>
</gene>
<dbReference type="Pfam" id="PF13850">
    <property type="entry name" value="ERGIC_N"/>
    <property type="match status" value="1"/>
</dbReference>
<dbReference type="EMBL" id="JADCNM010000005">
    <property type="protein sequence ID" value="KAG0482530.1"/>
    <property type="molecule type" value="Genomic_DNA"/>
</dbReference>
<keyword evidence="4 5" id="KW-0472">Membrane</keyword>
<dbReference type="OrthoDB" id="270930at2759"/>
<dbReference type="GO" id="GO:0005783">
    <property type="term" value="C:endoplasmic reticulum"/>
    <property type="evidence" value="ECO:0007669"/>
    <property type="project" value="TreeGrafter"/>
</dbReference>
<dbReference type="InterPro" id="IPR039542">
    <property type="entry name" value="Erv_N"/>
</dbReference>
<dbReference type="Pfam" id="PF07970">
    <property type="entry name" value="COPIIcoated_ERV"/>
    <property type="match status" value="1"/>
</dbReference>
<dbReference type="Proteomes" id="UP000639772">
    <property type="component" value="Unassembled WGS sequence"/>
</dbReference>
<evidence type="ECO:0008006" key="10">
    <source>
        <dbReference type="Google" id="ProtNLM"/>
    </source>
</evidence>
<feature type="domain" description="Endoplasmic reticulum vesicle transporter C-terminal" evidence="6">
    <location>
        <begin position="189"/>
        <end position="424"/>
    </location>
</feature>
<evidence type="ECO:0000313" key="9">
    <source>
        <dbReference type="Proteomes" id="UP000639772"/>
    </source>
</evidence>
<evidence type="ECO:0000256" key="3">
    <source>
        <dbReference type="ARBA" id="ARBA00022989"/>
    </source>
</evidence>
<dbReference type="GO" id="GO:0016020">
    <property type="term" value="C:membrane"/>
    <property type="evidence" value="ECO:0007669"/>
    <property type="project" value="UniProtKB-SubCell"/>
</dbReference>
<accession>A0A835V3M8</accession>
<feature type="domain" description="Endoplasmic reticulum vesicle transporter N-terminal" evidence="7">
    <location>
        <begin position="45"/>
        <end position="134"/>
    </location>
</feature>
<evidence type="ECO:0000256" key="4">
    <source>
        <dbReference type="ARBA" id="ARBA00023136"/>
    </source>
</evidence>
<reference evidence="8 9" key="1">
    <citation type="journal article" date="2020" name="Nat. Food">
        <title>A phased Vanilla planifolia genome enables genetic improvement of flavour and production.</title>
        <authorList>
            <person name="Hasing T."/>
            <person name="Tang H."/>
            <person name="Brym M."/>
            <person name="Khazi F."/>
            <person name="Huang T."/>
            <person name="Chambers A.H."/>
        </authorList>
    </citation>
    <scope>NUCLEOTIDE SEQUENCE [LARGE SCALE GENOMIC DNA]</scope>
    <source>
        <tissue evidence="8">Leaf</tissue>
    </source>
</reference>
<evidence type="ECO:0000259" key="6">
    <source>
        <dbReference type="Pfam" id="PF07970"/>
    </source>
</evidence>
<feature type="transmembrane region" description="Helical" evidence="5">
    <location>
        <begin position="62"/>
        <end position="81"/>
    </location>
</feature>
<keyword evidence="2 5" id="KW-0812">Transmembrane</keyword>
<evidence type="ECO:0000313" key="8">
    <source>
        <dbReference type="EMBL" id="KAG0482530.1"/>
    </source>
</evidence>
<proteinExistence type="predicted"/>
<keyword evidence="3 5" id="KW-1133">Transmembrane helix</keyword>
<comment type="subcellular location">
    <subcellularLocation>
        <location evidence="1">Membrane</location>
    </subcellularLocation>
</comment>
<dbReference type="InterPro" id="IPR045888">
    <property type="entry name" value="Erv"/>
</dbReference>
<comment type="caution">
    <text evidence="8">The sequence shown here is derived from an EMBL/GenBank/DDBJ whole genome shotgun (WGS) entry which is preliminary data.</text>
</comment>
<evidence type="ECO:0000256" key="5">
    <source>
        <dbReference type="SAM" id="Phobius"/>
    </source>
</evidence>
<dbReference type="AlphaFoldDB" id="A0A835V3M8"/>